<organism evidence="1 2">
    <name type="scientific">Xenopus laevis</name>
    <name type="common">African clawed frog</name>
    <dbReference type="NCBI Taxonomy" id="8355"/>
    <lineage>
        <taxon>Eukaryota</taxon>
        <taxon>Metazoa</taxon>
        <taxon>Chordata</taxon>
        <taxon>Craniata</taxon>
        <taxon>Vertebrata</taxon>
        <taxon>Euteleostomi</taxon>
        <taxon>Amphibia</taxon>
        <taxon>Batrachia</taxon>
        <taxon>Anura</taxon>
        <taxon>Pipoidea</taxon>
        <taxon>Pipidae</taxon>
        <taxon>Xenopodinae</taxon>
        <taxon>Xenopus</taxon>
        <taxon>Xenopus</taxon>
    </lineage>
</organism>
<proteinExistence type="predicted"/>
<name>A0A974DU05_XENLA</name>
<sequence>MCIDKENSLTMLLDIIGFCSSKPDEVKFVVSSRPGISSLTLFQKKSTSVYIPDKEHYTGIVGALFATGDTCIIYSLVLYGAF</sequence>
<gene>
    <name evidence="1" type="ORF">XELAEV_18010099mg</name>
</gene>
<accession>A0A974DU05</accession>
<reference evidence="2" key="1">
    <citation type="journal article" date="2016" name="Nature">
        <title>Genome evolution in the allotetraploid frog Xenopus laevis.</title>
        <authorList>
            <person name="Session A.M."/>
            <person name="Uno Y."/>
            <person name="Kwon T."/>
            <person name="Chapman J.A."/>
            <person name="Toyoda A."/>
            <person name="Takahashi S."/>
            <person name="Fukui A."/>
            <person name="Hikosaka A."/>
            <person name="Suzuki A."/>
            <person name="Kondo M."/>
            <person name="van Heeringen S.J."/>
            <person name="Quigley I."/>
            <person name="Heinz S."/>
            <person name="Ogino H."/>
            <person name="Ochi H."/>
            <person name="Hellsten U."/>
            <person name="Lyons J.B."/>
            <person name="Simakov O."/>
            <person name="Putnam N."/>
            <person name="Stites J."/>
            <person name="Kuroki Y."/>
            <person name="Tanaka T."/>
            <person name="Michiue T."/>
            <person name="Watanabe M."/>
            <person name="Bogdanovic O."/>
            <person name="Lister R."/>
            <person name="Georgiou G."/>
            <person name="Paranjpe S.S."/>
            <person name="van Kruijsbergen I."/>
            <person name="Shu S."/>
            <person name="Carlson J."/>
            <person name="Kinoshita T."/>
            <person name="Ohta Y."/>
            <person name="Mawaribuchi S."/>
            <person name="Jenkins J."/>
            <person name="Grimwood J."/>
            <person name="Schmutz J."/>
            <person name="Mitros T."/>
            <person name="Mozaffari S.V."/>
            <person name="Suzuki Y."/>
            <person name="Haramoto Y."/>
            <person name="Yamamoto T.S."/>
            <person name="Takagi C."/>
            <person name="Heald R."/>
            <person name="Miller K."/>
            <person name="Haudenschild C."/>
            <person name="Kitzman J."/>
            <person name="Nakayama T."/>
            <person name="Izutsu Y."/>
            <person name="Robert J."/>
            <person name="Fortriede J."/>
            <person name="Burns K."/>
            <person name="Lotay V."/>
            <person name="Karimi K."/>
            <person name="Yasuoka Y."/>
            <person name="Dichmann D.S."/>
            <person name="Flajnik M.F."/>
            <person name="Houston D.W."/>
            <person name="Shendure J."/>
            <person name="DuPasquier L."/>
            <person name="Vize P.D."/>
            <person name="Zorn A.M."/>
            <person name="Ito M."/>
            <person name="Marcotte E.M."/>
            <person name="Wallingford J.B."/>
            <person name="Ito Y."/>
            <person name="Asashima M."/>
            <person name="Ueno N."/>
            <person name="Matsuda Y."/>
            <person name="Veenstra G.J."/>
            <person name="Fujiyama A."/>
            <person name="Harland R.M."/>
            <person name="Taira M."/>
            <person name="Rokhsar D.S."/>
        </authorList>
    </citation>
    <scope>NUCLEOTIDE SEQUENCE [LARGE SCALE GENOMIC DNA]</scope>
    <source>
        <strain evidence="2">J</strain>
    </source>
</reference>
<dbReference type="AlphaFoldDB" id="A0A974DU05"/>
<evidence type="ECO:0000313" key="2">
    <source>
        <dbReference type="Proteomes" id="UP000694892"/>
    </source>
</evidence>
<evidence type="ECO:0000313" key="1">
    <source>
        <dbReference type="EMBL" id="OCT97867.1"/>
    </source>
</evidence>
<dbReference type="EMBL" id="CM004467">
    <property type="protein sequence ID" value="OCT97867.1"/>
    <property type="molecule type" value="Genomic_DNA"/>
</dbReference>
<protein>
    <submittedName>
        <fullName evidence="1">Uncharacterized protein</fullName>
    </submittedName>
</protein>
<dbReference type="Proteomes" id="UP000694892">
    <property type="component" value="Chromosome 1S"/>
</dbReference>